<dbReference type="AlphaFoldDB" id="A0A7Z0ESD7"/>
<dbReference type="InterPro" id="IPR017853">
    <property type="entry name" value="GH"/>
</dbReference>
<evidence type="ECO:0000256" key="1">
    <source>
        <dbReference type="SAM" id="SignalP"/>
    </source>
</evidence>
<dbReference type="SUPFAM" id="SSF51445">
    <property type="entry name" value="(Trans)glycosidases"/>
    <property type="match status" value="1"/>
</dbReference>
<dbReference type="Proteomes" id="UP000572051">
    <property type="component" value="Unassembled WGS sequence"/>
</dbReference>
<protein>
    <recommendedName>
        <fullName evidence="2">Glycoside-hydrolase family GH114 TIM-barrel domain-containing protein</fullName>
    </recommendedName>
</protein>
<reference evidence="3 4" key="1">
    <citation type="submission" date="2020-07" db="EMBL/GenBank/DDBJ databases">
        <title>Sequencing the genomes of 1000 actinobacteria strains.</title>
        <authorList>
            <person name="Klenk H.-P."/>
        </authorList>
    </citation>
    <scope>NUCLEOTIDE SEQUENCE [LARGE SCALE GENOMIC DNA]</scope>
    <source>
        <strain evidence="3 4">DSM 44442</strain>
    </source>
</reference>
<proteinExistence type="predicted"/>
<dbReference type="RefSeq" id="WP_179827103.1">
    <property type="nucleotide sequence ID" value="NZ_JACCFS010000001.1"/>
</dbReference>
<dbReference type="PANTHER" id="PTHR35273">
    <property type="entry name" value="ALPHA-1,4 POLYGALACTOSAMINIDASE, PUTATIVE (AFU_ORTHOLOGUE AFUA_3G07890)-RELATED"/>
    <property type="match status" value="1"/>
</dbReference>
<dbReference type="Gene3D" id="3.20.20.70">
    <property type="entry name" value="Aldolase class I"/>
    <property type="match status" value="1"/>
</dbReference>
<evidence type="ECO:0000313" key="3">
    <source>
        <dbReference type="EMBL" id="NYJ36861.1"/>
    </source>
</evidence>
<dbReference type="InterPro" id="IPR004352">
    <property type="entry name" value="GH114_TIM-barrel"/>
</dbReference>
<dbReference type="PANTHER" id="PTHR35273:SF2">
    <property type="entry name" value="ALPHA-GALACTOSIDASE"/>
    <property type="match status" value="1"/>
</dbReference>
<keyword evidence="1" id="KW-0732">Signal</keyword>
<name>A0A7Z0ESD7_9ACTN</name>
<organism evidence="3 4">
    <name type="scientific">Nocardiopsis aegyptia</name>
    <dbReference type="NCBI Taxonomy" id="220378"/>
    <lineage>
        <taxon>Bacteria</taxon>
        <taxon>Bacillati</taxon>
        <taxon>Actinomycetota</taxon>
        <taxon>Actinomycetes</taxon>
        <taxon>Streptosporangiales</taxon>
        <taxon>Nocardiopsidaceae</taxon>
        <taxon>Nocardiopsis</taxon>
    </lineage>
</organism>
<comment type="caution">
    <text evidence="3">The sequence shown here is derived from an EMBL/GenBank/DDBJ whole genome shotgun (WGS) entry which is preliminary data.</text>
</comment>
<dbReference type="Pfam" id="PF03537">
    <property type="entry name" value="Glyco_hydro_114"/>
    <property type="match status" value="1"/>
</dbReference>
<feature type="domain" description="Glycoside-hydrolase family GH114 TIM-barrel" evidence="2">
    <location>
        <begin position="37"/>
        <end position="257"/>
    </location>
</feature>
<dbReference type="EMBL" id="JACCFS010000001">
    <property type="protein sequence ID" value="NYJ36861.1"/>
    <property type="molecule type" value="Genomic_DNA"/>
</dbReference>
<keyword evidence="4" id="KW-1185">Reference proteome</keyword>
<accession>A0A7Z0ESD7</accession>
<evidence type="ECO:0000259" key="2">
    <source>
        <dbReference type="Pfam" id="PF03537"/>
    </source>
</evidence>
<feature type="chain" id="PRO_5038403655" description="Glycoside-hydrolase family GH114 TIM-barrel domain-containing protein" evidence="1">
    <location>
        <begin position="23"/>
        <end position="269"/>
    </location>
</feature>
<dbReference type="InterPro" id="IPR013785">
    <property type="entry name" value="Aldolase_TIM"/>
</dbReference>
<feature type="signal peptide" evidence="1">
    <location>
        <begin position="1"/>
        <end position="22"/>
    </location>
</feature>
<evidence type="ECO:0000313" key="4">
    <source>
        <dbReference type="Proteomes" id="UP000572051"/>
    </source>
</evidence>
<sequence>MVDTTRCAAALLALLLCAGCSASRGPQEPDPPPDGPFDYQLGGAYEPAADVETVVRDATGEPADGRYSVCYVNGFQTQPQESARWRAEHPDLLLRGGDGEPVADPEWPDELLLDTSTAEARAEIARVVGETVAACAARGFDAVEFDNLDSHTRSEGRLTADDNLALASVLVAGAHDLGLAAAQKNAAELTGRARDEAGFDFAVAEECAAFDECPAYTDAYGTVLVVEYPDTLAAPFDQVCADPETPATTILRDRDLVVPGEPGHLRESC</sequence>
<gene>
    <name evidence="3" type="ORF">HNR10_004742</name>
</gene>